<feature type="compositionally biased region" description="Low complexity" evidence="3">
    <location>
        <begin position="20"/>
        <end position="36"/>
    </location>
</feature>
<evidence type="ECO:0000259" key="5">
    <source>
        <dbReference type="Pfam" id="PF13193"/>
    </source>
</evidence>
<dbReference type="PANTHER" id="PTHR43201:SF5">
    <property type="entry name" value="MEDIUM-CHAIN ACYL-COA LIGASE ACSF2, MITOCHONDRIAL"/>
    <property type="match status" value="1"/>
</dbReference>
<dbReference type="Pfam" id="PF00501">
    <property type="entry name" value="AMP-binding"/>
    <property type="match status" value="1"/>
</dbReference>
<proteinExistence type="inferred from homology"/>
<feature type="domain" description="AMP-dependent synthetase/ligase" evidence="4">
    <location>
        <begin position="61"/>
        <end position="427"/>
    </location>
</feature>
<dbReference type="Gene3D" id="3.40.50.980">
    <property type="match status" value="2"/>
</dbReference>
<organism evidence="6 7">
    <name type="scientific">Actinomycetospora straminea</name>
    <dbReference type="NCBI Taxonomy" id="663607"/>
    <lineage>
        <taxon>Bacteria</taxon>
        <taxon>Bacillati</taxon>
        <taxon>Actinomycetota</taxon>
        <taxon>Actinomycetes</taxon>
        <taxon>Pseudonocardiales</taxon>
        <taxon>Pseudonocardiaceae</taxon>
        <taxon>Actinomycetospora</taxon>
    </lineage>
</organism>
<evidence type="ECO:0000256" key="1">
    <source>
        <dbReference type="ARBA" id="ARBA00006432"/>
    </source>
</evidence>
<feature type="domain" description="AMP-binding enzyme C-terminal" evidence="5">
    <location>
        <begin position="481"/>
        <end position="557"/>
    </location>
</feature>
<dbReference type="Proteomes" id="UP001500457">
    <property type="component" value="Unassembled WGS sequence"/>
</dbReference>
<dbReference type="Pfam" id="PF13193">
    <property type="entry name" value="AMP-binding_C"/>
    <property type="match status" value="1"/>
</dbReference>
<evidence type="ECO:0000256" key="2">
    <source>
        <dbReference type="ARBA" id="ARBA00022598"/>
    </source>
</evidence>
<dbReference type="SUPFAM" id="SSF56801">
    <property type="entry name" value="Acetyl-CoA synthetase-like"/>
    <property type="match status" value="1"/>
</dbReference>
<name>A0ABP9EUU1_9PSEU</name>
<dbReference type="InterPro" id="IPR025110">
    <property type="entry name" value="AMP-bd_C"/>
</dbReference>
<dbReference type="Gene3D" id="2.30.38.10">
    <property type="entry name" value="Luciferase, Domain 3"/>
    <property type="match status" value="1"/>
</dbReference>
<sequence>MTVETAPTAPQAPSAPPPAAASAAASAPRTAPLSPAFRPELADRYRREGHWGTKPLGEVLRAVARRRPEPPALVTPESRWTYRDLDAASDAVAAGLLTRTTLRPGDRVMVQLGNVAETVVAYYGAVKAGIVPVCTLPQHGVREIGLLVEHTGARGHLVQADVPRRDLVAEGQRLQETVDGLDTLIVVRGPAPAGAVAFDDLLAAEAAALPDLDPDDVVAFQLSGGTTGLPKVAPRRHHEYAYNSLAWAHALELDEDSVVMHPLPIMHNAGIAAALQPAHLTGGTFVLAPGADAETVLALVERERVTVVPVVPPAVAIRLLDHPRARDTDLGSLRRFALGGQRPSVELLDRLEAELGIPTQQMFGMAEGMFLYTPPESPLWVRRHTVGTPISPADEVRVLDVGTDDEVADGELGEMACRGPYTIPGYHRAEAHNRNAFTADGFYRTGDLVTRHVVDGVPYYAIDGRIKDVINRGAEKIHAEEVEELLVRHPAVHGAALVAMPDAVLGERLCAYVVPAGTAAPTLDELTAFLLDQGLARFKLPERVEAVAAFPLTSVGKVSKKDLRADIAAKLEHEGSPS</sequence>
<feature type="compositionally biased region" description="Low complexity" evidence="3">
    <location>
        <begin position="1"/>
        <end position="12"/>
    </location>
</feature>
<evidence type="ECO:0000256" key="3">
    <source>
        <dbReference type="SAM" id="MobiDB-lite"/>
    </source>
</evidence>
<dbReference type="RefSeq" id="WP_274233482.1">
    <property type="nucleotide sequence ID" value="NZ_BAABHQ010000014.1"/>
</dbReference>
<dbReference type="GO" id="GO:0016874">
    <property type="term" value="F:ligase activity"/>
    <property type="evidence" value="ECO:0007669"/>
    <property type="project" value="UniProtKB-KW"/>
</dbReference>
<dbReference type="InterPro" id="IPR020845">
    <property type="entry name" value="AMP-binding_CS"/>
</dbReference>
<dbReference type="EMBL" id="BAABHQ010000014">
    <property type="protein sequence ID" value="GAA4886981.1"/>
    <property type="molecule type" value="Genomic_DNA"/>
</dbReference>
<dbReference type="PANTHER" id="PTHR43201">
    <property type="entry name" value="ACYL-COA SYNTHETASE"/>
    <property type="match status" value="1"/>
</dbReference>
<gene>
    <name evidence="6" type="primary">pchD</name>
    <name evidence="6" type="ORF">GCM10023203_44720</name>
</gene>
<comment type="caution">
    <text evidence="6">The sequence shown here is derived from an EMBL/GenBank/DDBJ whole genome shotgun (WGS) entry which is preliminary data.</text>
</comment>
<keyword evidence="2 6" id="KW-0436">Ligase</keyword>
<comment type="similarity">
    <text evidence="1">Belongs to the ATP-dependent AMP-binding enzyme family.</text>
</comment>
<evidence type="ECO:0000313" key="7">
    <source>
        <dbReference type="Proteomes" id="UP001500457"/>
    </source>
</evidence>
<feature type="region of interest" description="Disordered" evidence="3">
    <location>
        <begin position="1"/>
        <end position="36"/>
    </location>
</feature>
<evidence type="ECO:0000313" key="6">
    <source>
        <dbReference type="EMBL" id="GAA4886981.1"/>
    </source>
</evidence>
<dbReference type="InterPro" id="IPR000873">
    <property type="entry name" value="AMP-dep_synth/lig_dom"/>
</dbReference>
<accession>A0ABP9EUU1</accession>
<dbReference type="Gene3D" id="3.30.300.30">
    <property type="match status" value="1"/>
</dbReference>
<keyword evidence="7" id="KW-1185">Reference proteome</keyword>
<protein>
    <submittedName>
        <fullName evidence="6">Pyochelin biosynthesis salicyl-AMP ligase PchD</fullName>
    </submittedName>
</protein>
<dbReference type="InterPro" id="IPR045851">
    <property type="entry name" value="AMP-bd_C_sf"/>
</dbReference>
<reference evidence="7" key="1">
    <citation type="journal article" date="2019" name="Int. J. Syst. Evol. Microbiol.">
        <title>The Global Catalogue of Microorganisms (GCM) 10K type strain sequencing project: providing services to taxonomists for standard genome sequencing and annotation.</title>
        <authorList>
            <consortium name="The Broad Institute Genomics Platform"/>
            <consortium name="The Broad Institute Genome Sequencing Center for Infectious Disease"/>
            <person name="Wu L."/>
            <person name="Ma J."/>
        </authorList>
    </citation>
    <scope>NUCLEOTIDE SEQUENCE [LARGE SCALE GENOMIC DNA]</scope>
    <source>
        <strain evidence="7">JCM 17983</strain>
    </source>
</reference>
<dbReference type="PROSITE" id="PS00455">
    <property type="entry name" value="AMP_BINDING"/>
    <property type="match status" value="1"/>
</dbReference>
<evidence type="ECO:0000259" key="4">
    <source>
        <dbReference type="Pfam" id="PF00501"/>
    </source>
</evidence>